<keyword evidence="1" id="KW-0732">Signal</keyword>
<protein>
    <submittedName>
        <fullName evidence="2">Exopolysaccharide production negative regulator</fullName>
    </submittedName>
</protein>
<keyword evidence="3" id="KW-1185">Reference proteome</keyword>
<dbReference type="Proteomes" id="UP001156691">
    <property type="component" value="Unassembled WGS sequence"/>
</dbReference>
<evidence type="ECO:0000313" key="2">
    <source>
        <dbReference type="EMBL" id="GLQ57902.1"/>
    </source>
</evidence>
<reference evidence="3" key="1">
    <citation type="journal article" date="2019" name="Int. J. Syst. Evol. Microbiol.">
        <title>The Global Catalogue of Microorganisms (GCM) 10K type strain sequencing project: providing services to taxonomists for standard genome sequencing and annotation.</title>
        <authorList>
            <consortium name="The Broad Institute Genomics Platform"/>
            <consortium name="The Broad Institute Genome Sequencing Center for Infectious Disease"/>
            <person name="Wu L."/>
            <person name="Ma J."/>
        </authorList>
    </citation>
    <scope>NUCLEOTIDE SEQUENCE [LARGE SCALE GENOMIC DNA]</scope>
    <source>
        <strain evidence="3">NBRC 112416</strain>
    </source>
</reference>
<proteinExistence type="predicted"/>
<feature type="chain" id="PRO_5046850575" evidence="1">
    <location>
        <begin position="30"/>
        <end position="269"/>
    </location>
</feature>
<dbReference type="RefSeq" id="WP_284343272.1">
    <property type="nucleotide sequence ID" value="NZ_BSNS01000024.1"/>
</dbReference>
<comment type="caution">
    <text evidence="2">The sequence shown here is derived from an EMBL/GenBank/DDBJ whole genome shotgun (WGS) entry which is preliminary data.</text>
</comment>
<sequence>MTAFRGISLISVAVSALLALTVTTLPARAQTAADAALEMANTLDGAGGGVSGDALLSALEGAAEAGQPMALWQLGTMYENGEGVAKDPVKAFGYFSQIANQHADTPPRGVEADIVAQSFVKVGEYYRDGLPSAGIPADSERSHTLLLHAATYFGDADAQYRVGLLYLQDDGLGYNPLQSARWLSLAARKGHGPAQAQLGELMFNGIKGIEAQPVEGLMWMTMARDRVAGTADEVWVTEVLNKYLALATPEARAEATELAAQISPQFDGL</sequence>
<dbReference type="SUPFAM" id="SSF81901">
    <property type="entry name" value="HCP-like"/>
    <property type="match status" value="1"/>
</dbReference>
<gene>
    <name evidence="2" type="ORF">GCM10010862_51610</name>
</gene>
<dbReference type="InterPro" id="IPR011990">
    <property type="entry name" value="TPR-like_helical_dom_sf"/>
</dbReference>
<dbReference type="SMART" id="SM00671">
    <property type="entry name" value="SEL1"/>
    <property type="match status" value="3"/>
</dbReference>
<dbReference type="Gene3D" id="1.25.40.10">
    <property type="entry name" value="Tetratricopeptide repeat domain"/>
    <property type="match status" value="2"/>
</dbReference>
<dbReference type="PANTHER" id="PTHR11102">
    <property type="entry name" value="SEL-1-LIKE PROTEIN"/>
    <property type="match status" value="1"/>
</dbReference>
<accession>A0ABQ5WCP1</accession>
<name>A0ABQ5WCP1_9HYPH</name>
<evidence type="ECO:0000256" key="1">
    <source>
        <dbReference type="SAM" id="SignalP"/>
    </source>
</evidence>
<evidence type="ECO:0000313" key="3">
    <source>
        <dbReference type="Proteomes" id="UP001156691"/>
    </source>
</evidence>
<feature type="signal peptide" evidence="1">
    <location>
        <begin position="1"/>
        <end position="29"/>
    </location>
</feature>
<dbReference type="InterPro" id="IPR050767">
    <property type="entry name" value="Sel1_AlgK"/>
</dbReference>
<dbReference type="Pfam" id="PF08238">
    <property type="entry name" value="Sel1"/>
    <property type="match status" value="4"/>
</dbReference>
<dbReference type="InterPro" id="IPR006597">
    <property type="entry name" value="Sel1-like"/>
</dbReference>
<dbReference type="PANTHER" id="PTHR11102:SF160">
    <property type="entry name" value="ERAD-ASSOCIATED E3 UBIQUITIN-PROTEIN LIGASE COMPONENT HRD3"/>
    <property type="match status" value="1"/>
</dbReference>
<organism evidence="2 3">
    <name type="scientific">Devosia nitrariae</name>
    <dbReference type="NCBI Taxonomy" id="2071872"/>
    <lineage>
        <taxon>Bacteria</taxon>
        <taxon>Pseudomonadati</taxon>
        <taxon>Pseudomonadota</taxon>
        <taxon>Alphaproteobacteria</taxon>
        <taxon>Hyphomicrobiales</taxon>
        <taxon>Devosiaceae</taxon>
        <taxon>Devosia</taxon>
    </lineage>
</organism>
<dbReference type="EMBL" id="BSNS01000024">
    <property type="protein sequence ID" value="GLQ57902.1"/>
    <property type="molecule type" value="Genomic_DNA"/>
</dbReference>